<name>A0A4Q1S8N3_9BACT</name>
<dbReference type="OrthoDB" id="4420885at2"/>
<comment type="caution">
    <text evidence="2">The sequence shown here is derived from an EMBL/GenBank/DDBJ whole genome shotgun (WGS) entry which is preliminary data.</text>
</comment>
<sequence>MRPFAPHHVQKTVAVFGAAGHTGRFVVHELLRHGITPIAVARDLATLAAAGFPEHTVLLRQASVQDLPSLLKGFEGAAAVINCAGPFLETADAVANAALRSGMHYLDVTAEQPSAREILDKYDKDARTAGISVVPSMSFYGGFVDLLATEAMGDWNHADTIDVMIGLDSWHPTRGTRLTGEKNISERLVVSSGRPVPISSPRQQRNWQFAPPLGQQPMVEVPFAEMVLFPRHVQVSELHTWLNRLALDDLHDSSTPPPRSADDSGRSPQRFLVEVVIARKAEVRRIVAQGRDIYAFSATLVCKAVERLLNGNISGAGAQPPGVVFNARELLSALSPEYLTFESSVGNRSPDQWTSRKSL</sequence>
<dbReference type="RefSeq" id="WP_129209791.1">
    <property type="nucleotide sequence ID" value="NZ_BMGU01000002.1"/>
</dbReference>
<organism evidence="2 3">
    <name type="scientific">Silvibacterium dinghuense</name>
    <dbReference type="NCBI Taxonomy" id="1560006"/>
    <lineage>
        <taxon>Bacteria</taxon>
        <taxon>Pseudomonadati</taxon>
        <taxon>Acidobacteriota</taxon>
        <taxon>Terriglobia</taxon>
        <taxon>Terriglobales</taxon>
        <taxon>Acidobacteriaceae</taxon>
        <taxon>Silvibacterium</taxon>
    </lineage>
</organism>
<dbReference type="EMBL" id="SDMK01000005">
    <property type="protein sequence ID" value="RXS93249.1"/>
    <property type="molecule type" value="Genomic_DNA"/>
</dbReference>
<evidence type="ECO:0000259" key="1">
    <source>
        <dbReference type="Pfam" id="PF03435"/>
    </source>
</evidence>
<feature type="domain" description="Saccharopine dehydrogenase NADP binding" evidence="1">
    <location>
        <begin position="13"/>
        <end position="134"/>
    </location>
</feature>
<evidence type="ECO:0000313" key="2">
    <source>
        <dbReference type="EMBL" id="RXS93249.1"/>
    </source>
</evidence>
<dbReference type="PANTHER" id="PTHR43781">
    <property type="entry name" value="SACCHAROPINE DEHYDROGENASE"/>
    <property type="match status" value="1"/>
</dbReference>
<proteinExistence type="predicted"/>
<dbReference type="AlphaFoldDB" id="A0A4Q1S8N3"/>
<evidence type="ECO:0000313" key="3">
    <source>
        <dbReference type="Proteomes" id="UP000290253"/>
    </source>
</evidence>
<reference evidence="2 3" key="1">
    <citation type="journal article" date="2016" name="Int. J. Syst. Evol. Microbiol.">
        <title>Acidipila dinghuensis sp. nov., an acidobacterium isolated from forest soil.</title>
        <authorList>
            <person name="Jiang Y.W."/>
            <person name="Wang J."/>
            <person name="Chen M.H."/>
            <person name="Lv Y.Y."/>
            <person name="Qiu L.H."/>
        </authorList>
    </citation>
    <scope>NUCLEOTIDE SEQUENCE [LARGE SCALE GENOMIC DNA]</scope>
    <source>
        <strain evidence="2 3">DHOF10</strain>
    </source>
</reference>
<dbReference type="Gene3D" id="3.40.50.720">
    <property type="entry name" value="NAD(P)-binding Rossmann-like Domain"/>
    <property type="match status" value="1"/>
</dbReference>
<dbReference type="InterPro" id="IPR036291">
    <property type="entry name" value="NAD(P)-bd_dom_sf"/>
</dbReference>
<dbReference type="Pfam" id="PF03435">
    <property type="entry name" value="Sacchrp_dh_NADP"/>
    <property type="match status" value="1"/>
</dbReference>
<accession>A0A4Q1S8N3</accession>
<dbReference type="SUPFAM" id="SSF51735">
    <property type="entry name" value="NAD(P)-binding Rossmann-fold domains"/>
    <property type="match status" value="1"/>
</dbReference>
<keyword evidence="3" id="KW-1185">Reference proteome</keyword>
<protein>
    <submittedName>
        <fullName evidence="2">Saccharopine dehydrogenase</fullName>
    </submittedName>
</protein>
<dbReference type="Proteomes" id="UP000290253">
    <property type="component" value="Unassembled WGS sequence"/>
</dbReference>
<dbReference type="InterPro" id="IPR005097">
    <property type="entry name" value="Sacchrp_dh_NADP-bd"/>
</dbReference>
<gene>
    <name evidence="2" type="ORF">ESZ00_17960</name>
</gene>
<dbReference type="PANTHER" id="PTHR43781:SF1">
    <property type="entry name" value="SACCHAROPINE DEHYDROGENASE"/>
    <property type="match status" value="1"/>
</dbReference>